<dbReference type="Proteomes" id="UP000254808">
    <property type="component" value="Chromosome"/>
</dbReference>
<proteinExistence type="predicted"/>
<dbReference type="InterPro" id="IPR013783">
    <property type="entry name" value="Ig-like_fold"/>
</dbReference>
<dbReference type="KEGG" id="cprv:CYPRO_0479"/>
<name>A0A345UH13_9BACT</name>
<organism evidence="1 2">
    <name type="scientific">Cyclonatronum proteinivorum</name>
    <dbReference type="NCBI Taxonomy" id="1457365"/>
    <lineage>
        <taxon>Bacteria</taxon>
        <taxon>Pseudomonadati</taxon>
        <taxon>Balneolota</taxon>
        <taxon>Balneolia</taxon>
        <taxon>Balneolales</taxon>
        <taxon>Cyclonatronaceae</taxon>
        <taxon>Cyclonatronum</taxon>
    </lineage>
</organism>
<accession>A0A345UH13</accession>
<gene>
    <name evidence="1" type="ORF">CYPRO_0479</name>
</gene>
<sequence length="3981" mass="430841">MTRMSTRFSSANIKKTLLFWLAFAVLPGLLIYETAQARQDIAQFTVTGLPPVLGSATYEELRSNYDAGLYQFMFNYSGNTARAFRFQVLFLKNGEILWNDTSNPVTFEPGFFVFENFFEEVSFPGSVSDVLENLPASFINQIIQTGVLPEGSYSFRVTPQAVNLTPPVSIIPSVSNFVVRLPQPPALVMPRDEAIVSLAVPVFTWTPVVAIGNLTVEYVFRIVELLEGQNPEDAMVSNPIYHEQILSQTSLPYTPNLPPLEQGRQYAWQITARDASGEVPFAGDGNSPVFTFSFGEQATPPPPPGSGTPLVLIPDFMELLDWEIWLLPQPGNTFVLNGFTQLRVTLPNGASRSFRVFMNRIMLRDRHNPELLSGSIRFEESIDPLIQMYRDAGLIPQWATFNLPVWSPQGGFRVSTAIALHGIQRIPIGTLNLTQNGLSGTGIANRPGFITFSDGILDARLNSLQAEFPSNQLTAGGTFTLFGSNTPCQITGLSGADSELVGSVNCAVEQQFPLVEGSAAGQLTINRTLGNVSLDLTDNSFGYDLIVRSRIGLLTAEGSYCGTALDMNLNPEGLTPGNARPYACPDARPELDLGLMRLSMQQLTAENLTFDRNAGNWNFELGITGSFRIPEMGNWTSAQQSDLTLSPEGLDLPGINFGTQSVPLPVYNSDPFRVHLNQMETEPLLWPLFGAQLAAPGPWELRFDGTGSTQNAPQLPACLRNLSFEVQNGRIDQDRLIADIPASQLQNCEVSESPYLSLSLEAVSGQFGSRWLIDGSTEPLSALNLSGSFLPGDAFSCGSDNRVSFALGELMFSSGFNGNVPGILQNCNLELGVFSAAITSAEAVFSGGGSVPQQAEINGTAELLLPDGIRIPGSFTRDLITGAFSALDFEINRSFNFAYPAEDELLTFRLNNVRLRENGLAVNGRQLIVMDGQSRGVTFDNAVFSKVSGLMMSGRTLFDEPFALLAEIGTDNDELQIAAVPADAEIAPNSALLLNTNGSLELTPSGIQVSGEASAKLQLNGISVFEEMQAQYHPAFSLFPVYGQSAQVSGHVEVFHEGAWIGVLDNQGVYLTDFDSDFVLPERLMIPGSETAWLQLRDGENWLVDATEDDNGNFAIRALPGVEARLVVPFLNPLEPPVFSDITFDGLVISANQVVPSVLEGRVVAQLSGESWPGTAALPLNLQEISAGWVAGATGNEPALYLSGSPALFDVTFDSSLPLTFYVQNDGVLRGNFDHEPVQALLYFQGEQMRLRARQISGSYTQSGQGMPAVFGFTFDAALELNTGSSWKETSRAAFTYGSSGTVQLTDFDPLPFAEPPSVLLASGLKLLVQRTEGITGFGFVAETGFTGELELLTRLELSIGESLAAFPVSGVVWSGNEVMVPQQQVSRETFPGLTLPVIQYAGYPLSLLAVRLPQAIAFGLPATDQTQLQENAFRFDLQTQLPAWLQQTELNPPDGLLFPDVAYQNGSLSGEMEPFEPLDGAEIPVSQTANNISLLAERLQGTLAGDEGENLLSLNVSGQIATIGGFAPQPGESCGEGTAFTLVISPESDGLSGVINDVSPCGRFGLGPFSLSAESVQLSLGDAHESWVAELQGHFTLHLPGAGGTEQTSDGNISLDLITRRLSSGSFIITDTFEIPMPWNEADPFFFIQGDEAVLDENGFVISGTGSMRSGSAVSTVQYNDLNLRLDQPGILSGSAGIAPDFHIIALLGPGGFLFVSNEEAFDADRKLRIEPEQQVRLDADGFVFSGKGSGALRFSDEAYDSLQLVFEEDFTLNTEGTAITRGAAVVFTEEQLPEADDSFAVLSASGFFIQDRSFVELPDRLMLSDEMVAFAQTRNAANQLLVNVADEGAGYRVSSVGVQRIGLPALTPQGASVIELPAEFSLTTDALYNVTGGTITLMEELPLQTTTAALPATLTGLRFSTSDENHLKAVVQPLLPDLFLGSQTGQELFESEFRLIPGGLAAQLVTFGTTSGQPVEAETVLATVLYEGEGGNSAVTGQFRADITGVIFRSQTEAEPALEVMGRLGVSLLNEGLPSFQFTAVTTVSDLQQEWTWDVQPAGETLFAGQTEIVPDGNVPVNLEVSAQTFVLQLNGLARFTNLPGETLSAAFGGIQFGLSQLDTSPLYSFEAVTATGAQEPQQLILFDGAAGLSLSTYTFAIDEGGLSLTASGNLNFYGESLPFSSLTLSGDGGFEMTDRAVDEEGKWLLSEHLVLHEAGLEILTDEETQQETLALRAEIAYRLPEPFSYTEEPAGFFDYLMYRNDDNEVSTRKEISGFPVSTFPVQAYIQMGTFGRLELTRYMPLLNPFAVAETALHANVAVRTGTQQEGDESDPVIMLGNTEQPGIVVSRTNSGGLGSQVTFTVSSNEPFETGSGLFRLSIPAGAVSMAGSQGTFLLKMGGTAGFDLAQVSSSFPYTGLTVDLGGNVSGGSLEGSLDISVAGIMQLEAGGFYRYHNPDGVQLTITDTRSRTPDALQALIGQSETASVQTTTVSDVLEVLCFGSCPAELTDVPLSTSGNPGSALNFSISAESNNNHGMSGQLERFFMYRTSDGISSMYVEQAQLVFDDLFVAKLDMKYQLQNGEVSLQAAGVGAFSTGLSELETTFAGNYSSVVAANFRRRGGENSFGLFFGISLGAGVTIVPNMFSISQVGGGFFYRPEQQEIDMLQTSLAAFGHDLVNPAGFQQAAGSSFSGMLYGNVGIGPSAGANSKVEGQAFVSISGHHFYIDSRATLMGQRDGDARQVAGMRATGEFAASVLRSGLGQSAILFSMEADFYMPYILSAGGSLEFFYLSRVNQNPLVGFLGAGHISVLGGLQEGEIEILGGNDGFLFSGGLSNTIGIPLFNVTGAVGFSFWAINADFATMPMGGYLSFEAQINLLIATVSADVTAALVERSSGGFAFTGAIRGCSTVNLIVTTEQICADAWFQLANPGGASGGAGSNRGNALIAMAKEQQDTFRSRLGGLRQQVEWVAQSMQQAEDLARIARDRARLQRTVPGGEEVVQAGVNFFGKPLDERQIWVESMRELALQRGPTGAPAPVLANFLNNVALAENPFEPMATEAAESDFEALTASIEEAETILNLFEDFDQSLLAAITLYEESAALFDQMDEAFASNPVANVVRPEPSANPLQSVSFSLDNSRAEQQQSLMSSYLEELRFADLQYRESIDAVSANLDAVRSLMYDDAQTSLMSLTEPFRNTIESFERYYSTEAERLWSTALWARQLSNGFDAFSMNVPTYLGTKVANYRRDSGINQPFARQNVDNEATRHAQRIYFMELLASGAAEPSPWQTGEQNNRPQAAFNALRHSSAIAVGLRAESLREVYDQFYFDMYKNSLPVFEALNLEQMTEVQALRDEHRETVLAPVRALTGQIDNFYTIQANLTALLWNLNNSYVDWRMNMTDAEELLGDAPDIGLYEQAMQQLSLQLQPPQITAIVAEQTVTTNQSMTAADISFVATHPVEIIETAIQYRIGLPLQEGEPIEPDNSFITLGSAPGSNIELTASLFPGEEVISPLRNPHVSLGFRVRGAAGIPAVRRGSFRVANQFNAETIGTPGGSQTESGEVLPISTDPPQAPLVEMGDGFVIHVNEELTEYWVVDRGQINIRLMSHDAVSGIGRFQYALGTSPGDTTEIGWTDLQGERLNLPEIPAEQIRAPFSFQAMQQGIRYYISARVINNDNRRSEETAFPFPIVYESEPPGEPVLGFIPQPGVPFWRKHDTGGMLIEMRSVDSIDEWFFRPYVPNDALWARMSTPIEPAKLAFETVQVSSPPSSGVRHFEYALSRSEEVPIGQFENGDTRIHEVDQPLTITSSLEDPVFRNHKYPMYVHIRAISNFGYPGPIHTSGPYTFEDPTVPWFGTPFVLHRVNRPRDIDIYVWVPPSDPESDVLGYQYSIVQRPRGSYFFDITVPSIVSRDFPAGDAVDIPWNHQMSVDRFFNPNSPPPPLTSALHINTGNIVRLENHDVYLVLRAINTQGYTSMRGIYGPLQ</sequence>
<protein>
    <submittedName>
        <fullName evidence="1">Uncharacterized protein</fullName>
    </submittedName>
</protein>
<reference evidence="1 2" key="1">
    <citation type="submission" date="2018-03" db="EMBL/GenBank/DDBJ databases">
        <title>Phenotypic and genomic properties of Cyclonatronum proteinivorum gen. nov., sp. nov., a haloalkaliphilic bacteroidete from soda lakes possessing Na+-translocating rhodopsin.</title>
        <authorList>
            <person name="Toshchakov S.V."/>
            <person name="Korzhenkov A."/>
            <person name="Samarov N.I."/>
            <person name="Kublanov I.V."/>
            <person name="Muntyan M.S."/>
            <person name="Sorokin D.Y."/>
        </authorList>
    </citation>
    <scope>NUCLEOTIDE SEQUENCE [LARGE SCALE GENOMIC DNA]</scope>
    <source>
        <strain evidence="1 2">Omega</strain>
    </source>
</reference>
<dbReference type="Gene3D" id="2.60.40.10">
    <property type="entry name" value="Immunoglobulins"/>
    <property type="match status" value="1"/>
</dbReference>
<evidence type="ECO:0000313" key="2">
    <source>
        <dbReference type="Proteomes" id="UP000254808"/>
    </source>
</evidence>
<evidence type="ECO:0000313" key="1">
    <source>
        <dbReference type="EMBL" id="AXI99764.1"/>
    </source>
</evidence>
<keyword evidence="2" id="KW-1185">Reference proteome</keyword>
<dbReference type="EMBL" id="CP027806">
    <property type="protein sequence ID" value="AXI99764.1"/>
    <property type="molecule type" value="Genomic_DNA"/>
</dbReference>